<evidence type="ECO:0000256" key="2">
    <source>
        <dbReference type="ARBA" id="ARBA00004496"/>
    </source>
</evidence>
<evidence type="ECO:0000259" key="15">
    <source>
        <dbReference type="PROSITE" id="PS50109"/>
    </source>
</evidence>
<dbReference type="InterPro" id="IPR053588">
    <property type="entry name" value="CheA_signal_transducer"/>
</dbReference>
<dbReference type="NCBIfam" id="NF041336">
    <property type="entry name" value="CheA_Halo"/>
    <property type="match status" value="1"/>
</dbReference>
<evidence type="ECO:0000256" key="10">
    <source>
        <dbReference type="ARBA" id="ARBA00022777"/>
    </source>
</evidence>
<dbReference type="PROSITE" id="PS50109">
    <property type="entry name" value="HIS_KIN"/>
    <property type="match status" value="1"/>
</dbReference>
<evidence type="ECO:0000256" key="4">
    <source>
        <dbReference type="ARBA" id="ARBA00021495"/>
    </source>
</evidence>
<dbReference type="AlphaFoldDB" id="A0A897N9J1"/>
<dbReference type="CDD" id="cd00088">
    <property type="entry name" value="HPT"/>
    <property type="match status" value="1"/>
</dbReference>
<dbReference type="FunFam" id="3.30.565.10:FF:000016">
    <property type="entry name" value="Chemotaxis protein CheA, putative"/>
    <property type="match status" value="1"/>
</dbReference>
<dbReference type="InterPro" id="IPR036890">
    <property type="entry name" value="HATPase_C_sf"/>
</dbReference>
<comment type="catalytic activity">
    <reaction evidence="1">
        <text>ATP + protein L-histidine = ADP + protein N-phospho-L-histidine.</text>
        <dbReference type="EC" id="2.7.13.3"/>
    </reaction>
</comment>
<dbReference type="CDD" id="cd00731">
    <property type="entry name" value="CheA_reg"/>
    <property type="match status" value="1"/>
</dbReference>
<dbReference type="SUPFAM" id="SSF47226">
    <property type="entry name" value="Histidine-containing phosphotransfer domain, HPT domain"/>
    <property type="match status" value="1"/>
</dbReference>
<evidence type="ECO:0000256" key="14">
    <source>
        <dbReference type="SAM" id="MobiDB-lite"/>
    </source>
</evidence>
<dbReference type="InterPro" id="IPR002545">
    <property type="entry name" value="CheW-lke_dom"/>
</dbReference>
<evidence type="ECO:0000256" key="5">
    <source>
        <dbReference type="ARBA" id="ARBA00022490"/>
    </source>
</evidence>
<dbReference type="GO" id="GO:0000155">
    <property type="term" value="F:phosphorelay sensor kinase activity"/>
    <property type="evidence" value="ECO:0007669"/>
    <property type="project" value="InterPro"/>
</dbReference>
<dbReference type="Pfam" id="PF01627">
    <property type="entry name" value="Hpt"/>
    <property type="match status" value="1"/>
</dbReference>
<feature type="domain" description="Histidine kinase" evidence="15">
    <location>
        <begin position="340"/>
        <end position="556"/>
    </location>
</feature>
<keyword evidence="9" id="KW-0547">Nucleotide-binding</keyword>
<dbReference type="InterPro" id="IPR010808">
    <property type="entry name" value="CheA_P2-bd"/>
</dbReference>
<evidence type="ECO:0000313" key="19">
    <source>
        <dbReference type="Proteomes" id="UP000663525"/>
    </source>
</evidence>
<dbReference type="InterPro" id="IPR035891">
    <property type="entry name" value="CheY-binding_CheA"/>
</dbReference>
<evidence type="ECO:0000256" key="9">
    <source>
        <dbReference type="ARBA" id="ARBA00022741"/>
    </source>
</evidence>
<feature type="region of interest" description="Disordered" evidence="14">
    <location>
        <begin position="429"/>
        <end position="450"/>
    </location>
</feature>
<dbReference type="InterPro" id="IPR037006">
    <property type="entry name" value="CheA-like_homodim_sf"/>
</dbReference>
<dbReference type="Pfam" id="PF01584">
    <property type="entry name" value="CheW"/>
    <property type="match status" value="1"/>
</dbReference>
<feature type="region of interest" description="Disordered" evidence="14">
    <location>
        <begin position="123"/>
        <end position="144"/>
    </location>
</feature>
<dbReference type="SUPFAM" id="SSF50341">
    <property type="entry name" value="CheW-like"/>
    <property type="match status" value="1"/>
</dbReference>
<dbReference type="Gene3D" id="3.30.70.1110">
    <property type="entry name" value="Histidine kinase CheA-like, P2 response regulator-binding domain"/>
    <property type="match status" value="1"/>
</dbReference>
<dbReference type="InterPro" id="IPR008207">
    <property type="entry name" value="Sig_transdc_His_kin_Hpt_dom"/>
</dbReference>
<feature type="compositionally biased region" description="Low complexity" evidence="14">
    <location>
        <begin position="277"/>
        <end position="286"/>
    </location>
</feature>
<feature type="region of interest" description="Disordered" evidence="14">
    <location>
        <begin position="246"/>
        <end position="303"/>
    </location>
</feature>
<dbReference type="RefSeq" id="WP_229113521.1">
    <property type="nucleotide sequence ID" value="NZ_CP064787.1"/>
</dbReference>
<dbReference type="GO" id="GO:0005737">
    <property type="term" value="C:cytoplasm"/>
    <property type="evidence" value="ECO:0007669"/>
    <property type="project" value="UniProtKB-SubCell"/>
</dbReference>
<dbReference type="PROSITE" id="PS50851">
    <property type="entry name" value="CHEW"/>
    <property type="match status" value="1"/>
</dbReference>
<dbReference type="Gene3D" id="2.30.30.40">
    <property type="entry name" value="SH3 Domains"/>
    <property type="match status" value="1"/>
</dbReference>
<evidence type="ECO:0000256" key="13">
    <source>
        <dbReference type="PROSITE-ProRule" id="PRU00110"/>
    </source>
</evidence>
<protein>
    <recommendedName>
        <fullName evidence="4">Chemotaxis protein CheA</fullName>
        <ecNumber evidence="3">2.7.13.3</ecNumber>
    </recommendedName>
</protein>
<keyword evidence="10 18" id="KW-0418">Kinase</keyword>
<keyword evidence="11" id="KW-0067">ATP-binding</keyword>
<keyword evidence="8" id="KW-0808">Transferase</keyword>
<evidence type="ECO:0000256" key="7">
    <source>
        <dbReference type="ARBA" id="ARBA00022553"/>
    </source>
</evidence>
<gene>
    <name evidence="18" type="primary">cheA</name>
    <name evidence="18" type="ORF">HSR121_2736</name>
</gene>
<sequence>MEDQYLDAFIRESEEAITELNNSLLELESDPESTEAMDSIFRTAHTLKGNFGAMGFDDASELAHAIEDLLDEMRDDQLEVTPEIMDLIFAGVDQIEAIVREIDESGQSTADTDAIVADIRGVMDGETAESETDDERTAGSGDDPSELVAGVELPNADGPIYHASVSVGDSQMPGVDAMLALESIEGELDVLGTDPSREAVEDGDFEDAFGVFLAGAQQSAVEATLSATGKIGDATVTDVTDAVGTQATDADGEASSAESDPPGGEPSAGDGAKRATADSSDTDTASESGSTQPASAGDGQEAGSVEEIKSVRVDVDQLDELHGLVEQLVTSRIKLRRAVEHEQLDSASENLNELDKITANLQNTVMDMRLIPLKKVVGKFPRLVRDLSRDLGKEIDFTIEGEDIELDRTILTEISDPLMHILRNAVDHGIEPPDERERRGKSRTGEVTLSASRERDHVIIEVADDGAGLDVDAIREQALDRGVRSPDEIEAMTDSDLYDLIFHPGFSTAEEVTDTSGRGVGMDVVHDTVTKLDGSVNVESTPGEGTTVSLRLPVTMAIVKVLFVEVGDEQYGIPIKNVDEITQATEAQSINGTEVIKHNDEIYPVVDLAETFDVPGETKNGDGMLVRIRESERRVALHCDSVESQEEVVVKPLEGILSGTPGLSGTAVLGDGNIVHILDVVTL</sequence>
<dbReference type="PRINTS" id="PR00344">
    <property type="entry name" value="BCTRLSENSOR"/>
</dbReference>
<evidence type="ECO:0000256" key="12">
    <source>
        <dbReference type="ARBA" id="ARBA00023012"/>
    </source>
</evidence>
<dbReference type="InterPro" id="IPR037052">
    <property type="entry name" value="CheA-like_P2_sf"/>
</dbReference>
<dbReference type="InterPro" id="IPR005467">
    <property type="entry name" value="His_kinase_dom"/>
</dbReference>
<dbReference type="SUPFAM" id="SSF55874">
    <property type="entry name" value="ATPase domain of HSP90 chaperone/DNA topoisomerase II/histidine kinase"/>
    <property type="match status" value="1"/>
</dbReference>
<dbReference type="InterPro" id="IPR004105">
    <property type="entry name" value="CheA-like_dim"/>
</dbReference>
<dbReference type="CDD" id="cd16916">
    <property type="entry name" value="HATPase_CheA-like"/>
    <property type="match status" value="1"/>
</dbReference>
<dbReference type="Gene3D" id="1.10.287.560">
    <property type="entry name" value="Histidine kinase CheA-like, homodimeric domain"/>
    <property type="match status" value="1"/>
</dbReference>
<reference evidence="18" key="1">
    <citation type="submission" date="2020-11" db="EMBL/GenBank/DDBJ databases">
        <title>Carbohydrate-dependent, anaerobic sulfur respiration: A novel catabolism in halophilic archaea.</title>
        <authorList>
            <person name="Sorokin D.Y."/>
            <person name="Messina E."/>
            <person name="Smedile F."/>
            <person name="La Cono V."/>
            <person name="Hallsworth J.E."/>
            <person name="Yakimov M.M."/>
        </authorList>
    </citation>
    <scope>NUCLEOTIDE SEQUENCE</scope>
    <source>
        <strain evidence="18">HSR12-1</strain>
    </source>
</reference>
<dbReference type="SUPFAM" id="SSF47384">
    <property type="entry name" value="Homodimeric domain of signal transducing histidine kinase"/>
    <property type="match status" value="1"/>
</dbReference>
<evidence type="ECO:0000256" key="3">
    <source>
        <dbReference type="ARBA" id="ARBA00012438"/>
    </source>
</evidence>
<dbReference type="SMART" id="SM00387">
    <property type="entry name" value="HATPase_c"/>
    <property type="match status" value="1"/>
</dbReference>
<evidence type="ECO:0000313" key="18">
    <source>
        <dbReference type="EMBL" id="QSG07056.1"/>
    </source>
</evidence>
<dbReference type="Gene3D" id="3.30.565.10">
    <property type="entry name" value="Histidine kinase-like ATPase, C-terminal domain"/>
    <property type="match status" value="1"/>
</dbReference>
<keyword evidence="6" id="KW-0145">Chemotaxis</keyword>
<feature type="domain" description="CheW-like" evidence="16">
    <location>
        <begin position="558"/>
        <end position="683"/>
    </location>
</feature>
<feature type="compositionally biased region" description="Basic and acidic residues" evidence="14">
    <location>
        <begin position="429"/>
        <end position="438"/>
    </location>
</feature>
<keyword evidence="12" id="KW-0902">Two-component regulatory system</keyword>
<dbReference type="Pfam" id="PF02518">
    <property type="entry name" value="HATPase_c"/>
    <property type="match status" value="1"/>
</dbReference>
<dbReference type="GO" id="GO:0006935">
    <property type="term" value="P:chemotaxis"/>
    <property type="evidence" value="ECO:0007669"/>
    <property type="project" value="UniProtKB-KW"/>
</dbReference>
<dbReference type="InterPro" id="IPR036097">
    <property type="entry name" value="HisK_dim/P_sf"/>
</dbReference>
<dbReference type="Proteomes" id="UP000663525">
    <property type="component" value="Chromosome"/>
</dbReference>
<feature type="modified residue" description="Phosphohistidine" evidence="13">
    <location>
        <position position="45"/>
    </location>
</feature>
<evidence type="ECO:0000256" key="1">
    <source>
        <dbReference type="ARBA" id="ARBA00000085"/>
    </source>
</evidence>
<proteinExistence type="predicted"/>
<evidence type="ECO:0000256" key="6">
    <source>
        <dbReference type="ARBA" id="ARBA00022500"/>
    </source>
</evidence>
<dbReference type="InterPro" id="IPR003594">
    <property type="entry name" value="HATPase_dom"/>
</dbReference>
<dbReference type="GeneID" id="68856278"/>
<dbReference type="PROSITE" id="PS50894">
    <property type="entry name" value="HPT"/>
    <property type="match status" value="1"/>
</dbReference>
<dbReference type="GO" id="GO:0005524">
    <property type="term" value="F:ATP binding"/>
    <property type="evidence" value="ECO:0007669"/>
    <property type="project" value="UniProtKB-KW"/>
</dbReference>
<dbReference type="Pfam" id="PF07194">
    <property type="entry name" value="P2"/>
    <property type="match status" value="1"/>
</dbReference>
<evidence type="ECO:0000256" key="11">
    <source>
        <dbReference type="ARBA" id="ARBA00022840"/>
    </source>
</evidence>
<dbReference type="SMART" id="SM01231">
    <property type="entry name" value="H-kinase_dim"/>
    <property type="match status" value="1"/>
</dbReference>
<evidence type="ECO:0000256" key="8">
    <source>
        <dbReference type="ARBA" id="ARBA00022679"/>
    </source>
</evidence>
<keyword evidence="7 13" id="KW-0597">Phosphoprotein</keyword>
<keyword evidence="5" id="KW-0963">Cytoplasm</keyword>
<dbReference type="EMBL" id="CP064787">
    <property type="protein sequence ID" value="QSG07056.1"/>
    <property type="molecule type" value="Genomic_DNA"/>
</dbReference>
<dbReference type="InterPro" id="IPR004358">
    <property type="entry name" value="Sig_transdc_His_kin-like_C"/>
</dbReference>
<dbReference type="SUPFAM" id="SSF55052">
    <property type="entry name" value="CheY-binding domain of CheA"/>
    <property type="match status" value="1"/>
</dbReference>
<name>A0A897N9J1_9EURY</name>
<dbReference type="PANTHER" id="PTHR43395">
    <property type="entry name" value="SENSOR HISTIDINE KINASE CHEA"/>
    <property type="match status" value="1"/>
</dbReference>
<dbReference type="EC" id="2.7.13.3" evidence="3"/>
<dbReference type="Pfam" id="PF02895">
    <property type="entry name" value="H-kinase_dim"/>
    <property type="match status" value="1"/>
</dbReference>
<evidence type="ECO:0000259" key="16">
    <source>
        <dbReference type="PROSITE" id="PS50851"/>
    </source>
</evidence>
<dbReference type="InterPro" id="IPR036641">
    <property type="entry name" value="HPT_dom_sf"/>
</dbReference>
<feature type="domain" description="HPt" evidence="17">
    <location>
        <begin position="1"/>
        <end position="102"/>
    </location>
</feature>
<accession>A0A897N9J1</accession>
<comment type="subcellular location">
    <subcellularLocation>
        <location evidence="2">Cytoplasm</location>
    </subcellularLocation>
</comment>
<dbReference type="Gene3D" id="1.20.120.160">
    <property type="entry name" value="HPT domain"/>
    <property type="match status" value="1"/>
</dbReference>
<organism evidence="18 19">
    <name type="scientific">Halapricum desulfuricans</name>
    <dbReference type="NCBI Taxonomy" id="2841257"/>
    <lineage>
        <taxon>Archaea</taxon>
        <taxon>Methanobacteriati</taxon>
        <taxon>Methanobacteriota</taxon>
        <taxon>Stenosarchaea group</taxon>
        <taxon>Halobacteria</taxon>
        <taxon>Halobacteriales</taxon>
        <taxon>Haloarculaceae</taxon>
        <taxon>Halapricum</taxon>
    </lineage>
</organism>
<dbReference type="InterPro" id="IPR051315">
    <property type="entry name" value="Bact_Chemotaxis_CheA"/>
</dbReference>
<dbReference type="PANTHER" id="PTHR43395:SF10">
    <property type="entry name" value="CHEMOTAXIS PROTEIN CHEA"/>
    <property type="match status" value="1"/>
</dbReference>
<dbReference type="SMART" id="SM00260">
    <property type="entry name" value="CheW"/>
    <property type="match status" value="1"/>
</dbReference>
<dbReference type="InterPro" id="IPR036061">
    <property type="entry name" value="CheW-like_dom_sf"/>
</dbReference>
<dbReference type="SMART" id="SM00073">
    <property type="entry name" value="HPT"/>
    <property type="match status" value="1"/>
</dbReference>
<evidence type="ECO:0000259" key="17">
    <source>
        <dbReference type="PROSITE" id="PS50894"/>
    </source>
</evidence>